<dbReference type="EMBL" id="JAAOIV010000005">
    <property type="protein sequence ID" value="NHN55794.1"/>
    <property type="molecule type" value="Genomic_DNA"/>
</dbReference>
<evidence type="ECO:0000313" key="1">
    <source>
        <dbReference type="EMBL" id="NHN55794.1"/>
    </source>
</evidence>
<dbReference type="AlphaFoldDB" id="A0A967B0J1"/>
<reference evidence="1" key="1">
    <citation type="submission" date="2020-03" db="EMBL/GenBank/DDBJ databases">
        <title>Draft sequencing of Calidifontibacter sp. DB0510.</title>
        <authorList>
            <person name="Kim D.-U."/>
        </authorList>
    </citation>
    <scope>NUCLEOTIDE SEQUENCE</scope>
    <source>
        <strain evidence="1">DB0510</strain>
    </source>
</reference>
<comment type="caution">
    <text evidence="1">The sequence shown here is derived from an EMBL/GenBank/DDBJ whole genome shotgun (WGS) entry which is preliminary data.</text>
</comment>
<dbReference type="Proteomes" id="UP000744769">
    <property type="component" value="Unassembled WGS sequence"/>
</dbReference>
<organism evidence="1 2">
    <name type="scientific">Metallococcus carri</name>
    <dbReference type="NCBI Taxonomy" id="1656884"/>
    <lineage>
        <taxon>Bacteria</taxon>
        <taxon>Bacillati</taxon>
        <taxon>Actinomycetota</taxon>
        <taxon>Actinomycetes</taxon>
        <taxon>Micrococcales</taxon>
        <taxon>Dermacoccaceae</taxon>
        <taxon>Metallococcus</taxon>
    </lineage>
</organism>
<evidence type="ECO:0000313" key="2">
    <source>
        <dbReference type="Proteomes" id="UP000744769"/>
    </source>
</evidence>
<name>A0A967B0J1_9MICO</name>
<sequence length="88" mass="9852">MTLEVIDVARGLVAGRGRPVNDPEFIAAYLAVELDRDPWCHLTPRQRQARLAREALHAQVKAIIASAQQLAASFEHFGKQLRPWVGRP</sequence>
<accession>A0A967B0J1</accession>
<protein>
    <submittedName>
        <fullName evidence="1">Uncharacterized protein</fullName>
    </submittedName>
</protein>
<proteinExistence type="predicted"/>
<dbReference type="RefSeq" id="WP_166195942.1">
    <property type="nucleotide sequence ID" value="NZ_JAAOIV010000005.1"/>
</dbReference>
<gene>
    <name evidence="1" type="ORF">G9U51_08390</name>
</gene>
<keyword evidence="2" id="KW-1185">Reference proteome</keyword>